<gene>
    <name evidence="4" type="ORF">BJ878DRAFT_562546</name>
</gene>
<dbReference type="Pfam" id="PF03235">
    <property type="entry name" value="GmrSD_N"/>
    <property type="match status" value="1"/>
</dbReference>
<feature type="region of interest" description="Disordered" evidence="2">
    <location>
        <begin position="1406"/>
        <end position="1484"/>
    </location>
</feature>
<dbReference type="InterPro" id="IPR004919">
    <property type="entry name" value="GmrSD_N"/>
</dbReference>
<dbReference type="OrthoDB" id="5419821at2759"/>
<dbReference type="EMBL" id="MU253745">
    <property type="protein sequence ID" value="KAG9248631.1"/>
    <property type="molecule type" value="Genomic_DNA"/>
</dbReference>
<feature type="region of interest" description="Disordered" evidence="2">
    <location>
        <begin position="1313"/>
        <end position="1335"/>
    </location>
</feature>
<feature type="region of interest" description="Disordered" evidence="2">
    <location>
        <begin position="1239"/>
        <end position="1273"/>
    </location>
</feature>
<feature type="compositionally biased region" description="Basic and acidic residues" evidence="2">
    <location>
        <begin position="1408"/>
        <end position="1436"/>
    </location>
</feature>
<feature type="region of interest" description="Disordered" evidence="2">
    <location>
        <begin position="70"/>
        <end position="92"/>
    </location>
</feature>
<evidence type="ECO:0000256" key="1">
    <source>
        <dbReference type="PROSITE-ProRule" id="PRU00047"/>
    </source>
</evidence>
<feature type="compositionally biased region" description="Polar residues" evidence="2">
    <location>
        <begin position="795"/>
        <end position="806"/>
    </location>
</feature>
<feature type="compositionally biased region" description="Polar residues" evidence="2">
    <location>
        <begin position="1239"/>
        <end position="1272"/>
    </location>
</feature>
<protein>
    <recommendedName>
        <fullName evidence="3">CCHC-type domain-containing protein</fullName>
    </recommendedName>
</protein>
<dbReference type="PANTHER" id="PTHR39639:SF1">
    <property type="entry name" value="DUF262 DOMAIN-CONTAINING PROTEIN"/>
    <property type="match status" value="1"/>
</dbReference>
<evidence type="ECO:0000259" key="3">
    <source>
        <dbReference type="PROSITE" id="PS50158"/>
    </source>
</evidence>
<dbReference type="GO" id="GO:0008270">
    <property type="term" value="F:zinc ion binding"/>
    <property type="evidence" value="ECO:0007669"/>
    <property type="project" value="UniProtKB-KW"/>
</dbReference>
<name>A0A9P7ZBB5_9HELO</name>
<dbReference type="InterPro" id="IPR001878">
    <property type="entry name" value="Znf_CCHC"/>
</dbReference>
<feature type="compositionally biased region" description="Basic residues" evidence="2">
    <location>
        <begin position="1169"/>
        <end position="1178"/>
    </location>
</feature>
<dbReference type="GO" id="GO:0003676">
    <property type="term" value="F:nucleic acid binding"/>
    <property type="evidence" value="ECO:0007669"/>
    <property type="project" value="InterPro"/>
</dbReference>
<feature type="region of interest" description="Disordered" evidence="2">
    <location>
        <begin position="1119"/>
        <end position="1180"/>
    </location>
</feature>
<evidence type="ECO:0000256" key="2">
    <source>
        <dbReference type="SAM" id="MobiDB-lite"/>
    </source>
</evidence>
<feature type="region of interest" description="Disordered" evidence="2">
    <location>
        <begin position="785"/>
        <end position="828"/>
    </location>
</feature>
<dbReference type="PROSITE" id="PS50158">
    <property type="entry name" value="ZF_CCHC"/>
    <property type="match status" value="1"/>
</dbReference>
<feature type="compositionally biased region" description="Basic and acidic residues" evidence="2">
    <location>
        <begin position="1470"/>
        <end position="1484"/>
    </location>
</feature>
<organism evidence="4 5">
    <name type="scientific">Calycina marina</name>
    <dbReference type="NCBI Taxonomy" id="1763456"/>
    <lineage>
        <taxon>Eukaryota</taxon>
        <taxon>Fungi</taxon>
        <taxon>Dikarya</taxon>
        <taxon>Ascomycota</taxon>
        <taxon>Pezizomycotina</taxon>
        <taxon>Leotiomycetes</taxon>
        <taxon>Helotiales</taxon>
        <taxon>Pezizellaceae</taxon>
        <taxon>Calycina</taxon>
    </lineage>
</organism>
<feature type="region of interest" description="Disordered" evidence="2">
    <location>
        <begin position="492"/>
        <end position="540"/>
    </location>
</feature>
<evidence type="ECO:0000313" key="5">
    <source>
        <dbReference type="Proteomes" id="UP000887226"/>
    </source>
</evidence>
<keyword evidence="1" id="KW-0479">Metal-binding</keyword>
<accession>A0A9P7ZBB5</accession>
<feature type="compositionally biased region" description="Pro residues" evidence="2">
    <location>
        <begin position="1321"/>
        <end position="1335"/>
    </location>
</feature>
<keyword evidence="5" id="KW-1185">Reference proteome</keyword>
<keyword evidence="1" id="KW-0862">Zinc</keyword>
<proteinExistence type="predicted"/>
<dbReference type="PANTHER" id="PTHR39639">
    <property type="entry name" value="CHROMOSOME 16, WHOLE GENOME SHOTGUN SEQUENCE"/>
    <property type="match status" value="1"/>
</dbReference>
<feature type="compositionally biased region" description="Polar residues" evidence="2">
    <location>
        <begin position="1149"/>
        <end position="1161"/>
    </location>
</feature>
<evidence type="ECO:0000313" key="4">
    <source>
        <dbReference type="EMBL" id="KAG9248631.1"/>
    </source>
</evidence>
<feature type="compositionally biased region" description="Polar residues" evidence="2">
    <location>
        <begin position="1023"/>
        <end position="1034"/>
    </location>
</feature>
<comment type="caution">
    <text evidence="4">The sequence shown here is derived from an EMBL/GenBank/DDBJ whole genome shotgun (WGS) entry which is preliminary data.</text>
</comment>
<keyword evidence="1" id="KW-0863">Zinc-finger</keyword>
<feature type="compositionally biased region" description="Acidic residues" evidence="2">
    <location>
        <begin position="511"/>
        <end position="527"/>
    </location>
</feature>
<reference evidence="4" key="1">
    <citation type="journal article" date="2021" name="IMA Fungus">
        <title>Genomic characterization of three marine fungi, including Emericellopsis atlantica sp. nov. with signatures of a generalist lifestyle and marine biomass degradation.</title>
        <authorList>
            <person name="Hagestad O.C."/>
            <person name="Hou L."/>
            <person name="Andersen J.H."/>
            <person name="Hansen E.H."/>
            <person name="Altermark B."/>
            <person name="Li C."/>
            <person name="Kuhnert E."/>
            <person name="Cox R.J."/>
            <person name="Crous P.W."/>
            <person name="Spatafora J.W."/>
            <person name="Lail K."/>
            <person name="Amirebrahimi M."/>
            <person name="Lipzen A."/>
            <person name="Pangilinan J."/>
            <person name="Andreopoulos W."/>
            <person name="Hayes R.D."/>
            <person name="Ng V."/>
            <person name="Grigoriev I.V."/>
            <person name="Jackson S.A."/>
            <person name="Sutton T.D.S."/>
            <person name="Dobson A.D.W."/>
            <person name="Rama T."/>
        </authorList>
    </citation>
    <scope>NUCLEOTIDE SEQUENCE</scope>
    <source>
        <strain evidence="4">TRa3180A</strain>
    </source>
</reference>
<feature type="compositionally biased region" description="Basic and acidic residues" evidence="2">
    <location>
        <begin position="13"/>
        <end position="23"/>
    </location>
</feature>
<feature type="domain" description="CCHC-type" evidence="3">
    <location>
        <begin position="955"/>
        <end position="969"/>
    </location>
</feature>
<dbReference type="Proteomes" id="UP000887226">
    <property type="component" value="Unassembled WGS sequence"/>
</dbReference>
<sequence length="1484" mass="166270">MALSAGQWPPRALNKDVKPRLKDDPDDVPIVASERSLGKRRAARDSSKVKREHIGKMVIDLTQLNVDDESDFIDRGDEEGDLSELEDDDFEGDTSEGIIQTRHGVQYFVCETFEIPQVSQPHINNRSTTDLFESLENGSIILVPEYQREAEWNESRASMFICSILMNYFVPPIIFNNKIGRRLNDRGEVSRLMQSRVCIQGWQSLKALRKFMTGQIAVVDKAQKKWYFCHPMADGMEVPSSHTIMPDAVKIFFWQRNLCCYEYSDLPQATEENMFQLLNKDIALTAGGRLLAKATEWAMFARQYEEDYSLILTLSRPERASAYRIVLTTFAMLLETLGTSEKVLGYINGTTIPSFKATPQALEGMLEDKMPINTELRARFKEIFDRFETLVKDCCEQLTATKYKVKVNSIFDATPEFLDNTMIFIFSPIEIVGTAVLVAYHMANRTDAELLCGIKHLRRHLRANFDDLRLNNRCWKAIWEFIRDHPPDLPDFTESESRLRRSKNTRRVLQETEEELSLPESDNENVEVAESHNPNNHEISDCVAESSAINSRSRASSVVKMVDSEGLAPLRVPVEIDGPVESAQVDPFVELNGELATERHVIAAEVSTETSKSTNMISPRETMSLLERMGQERIPSPDAMGVTNKAQPCVVKAAAGAVLHTEVVDLTGDDSPVLRHNTAVGKSVVRQPLDDSVLGQELPTWQGAATIAEPQDRTLFVIDWGNETTSWLDSRQGAAEKVLDNVPEVYLSDSDGLLHTDSQAASQTVPIEELAQEAQWVAGAISTKSRNEHNAKHNPISSQGSGSNAIRLSEPSDKPAVGSSILSPLDSTESRIGRNPVLDVSILEPISKKSSPVVAEASDPLGVAQDKANTNIASLLSAADFQKLAADKRRGVSRFKPKAPVRLMGREGITTKGSPAPASVDFYDNDTPRSLNDFQRAFVVNRLTDQVERSWVYARCYRCGKDGHIRTTCLERLHIDGSVIMDRTGTGDEIVDGPIGVNHPIASSNKATKPLEVDSGKNLKGQIPTTSGCANKSDNLPRPRPFPGNAYTSAVDLQRNHPSVNGAYAGSSTNNAAHQAGLSSANIHKNTHWIRPGFVSGNALAAISDGSRADHIDVNTAKTGSDTKYASQYRPREVPAKDNVPLRADSRKGQQTKNDSSSSTKLDPPVRVMSKKARHRERRQKEMQEMNARANLGFAQITPPMAPPTVPPIAPAVLTTPVRTIPVLTTAAEWYKNSYRTIENPNRNDTRSTQALSVNRRVSSGSTSSQNNNVRISSLPRDRYTPFARRHDTSLAASQTANDDQWMRMFRNRITFSDASRGDAPPRPISLPPKPNVPLPPEYRFSDKISQVSEDHFWNHRDRGRMQQYEEDRRRGSREVSRERYDYLRRLDERPRPRWGERQEYSQPVWGREGREDEQPMLERSEERRYEMNRENERAGGRLNEPTYNLTRGPKRGPGSLVGGESPMKRQRRRSDDFQRSGRNGYER</sequence>
<feature type="region of interest" description="Disordered" evidence="2">
    <location>
        <begin position="1011"/>
        <end position="1045"/>
    </location>
</feature>
<feature type="region of interest" description="Disordered" evidence="2">
    <location>
        <begin position="1"/>
        <end position="48"/>
    </location>
</feature>